<organism evidence="1">
    <name type="scientific">Rhipicephalus zambeziensis</name>
    <dbReference type="NCBI Taxonomy" id="60191"/>
    <lineage>
        <taxon>Eukaryota</taxon>
        <taxon>Metazoa</taxon>
        <taxon>Ecdysozoa</taxon>
        <taxon>Arthropoda</taxon>
        <taxon>Chelicerata</taxon>
        <taxon>Arachnida</taxon>
        <taxon>Acari</taxon>
        <taxon>Parasitiformes</taxon>
        <taxon>Ixodida</taxon>
        <taxon>Ixodoidea</taxon>
        <taxon>Ixodidae</taxon>
        <taxon>Rhipicephalinae</taxon>
        <taxon>Rhipicephalus</taxon>
        <taxon>Rhipicephalus</taxon>
    </lineage>
</organism>
<dbReference type="InterPro" id="IPR012674">
    <property type="entry name" value="Calycin"/>
</dbReference>
<proteinExistence type="predicted"/>
<accession>A0A224YHU5</accession>
<reference evidence="1" key="1">
    <citation type="journal article" date="2017" name="Parasit. Vectors">
        <title>Sialotranscriptomics of Rhipicephalus zambeziensis reveals intricate expression profiles of secretory proteins and suggests tight temporal transcriptional regulation during blood-feeding.</title>
        <authorList>
            <person name="de Castro M.H."/>
            <person name="de Klerk D."/>
            <person name="Pienaar R."/>
            <person name="Rees D.J.G."/>
            <person name="Mans B.J."/>
        </authorList>
    </citation>
    <scope>NUCLEOTIDE SEQUENCE</scope>
    <source>
        <tissue evidence="1">Salivary glands</tissue>
    </source>
</reference>
<sequence>MLALSVYITFPIATFAIQSKFQFAVPYNRNIMTKPTNKSIITLALCALIVMFKCDFFTTLTNAETPDITKFYSGGETIWTVNTTMRTQMFCKVDFVNKTNATDTYFERVYFLGDTMKKEYLHGNFMTTNFERTRTVTYDTMALDFQNGTPYGWTERLLYEYRKYTCGVFLVSSSPRFESNYYDIRVKQSTIQHPNSSCVQKFEELVNGSHITTTYNSSCQKTR</sequence>
<dbReference type="Gene3D" id="2.40.128.20">
    <property type="match status" value="1"/>
</dbReference>
<evidence type="ECO:0000313" key="1">
    <source>
        <dbReference type="EMBL" id="MAA15309.1"/>
    </source>
</evidence>
<dbReference type="EMBL" id="GFPF01004163">
    <property type="protein sequence ID" value="MAA15309.1"/>
    <property type="molecule type" value="Transcribed_RNA"/>
</dbReference>
<protein>
    <submittedName>
        <fullName evidence="1">Lipocalin</fullName>
    </submittedName>
</protein>
<name>A0A224YHU5_9ACAR</name>
<dbReference type="AlphaFoldDB" id="A0A224YHU5"/>